<evidence type="ECO:0000256" key="2">
    <source>
        <dbReference type="ARBA" id="ARBA00022840"/>
    </source>
</evidence>
<evidence type="ECO:0000256" key="6">
    <source>
        <dbReference type="HAMAP-Rule" id="MF_01965"/>
    </source>
</evidence>
<feature type="binding site" evidence="6">
    <location>
        <position position="169"/>
    </location>
    <ligand>
        <name>(6S)-NADPHX</name>
        <dbReference type="ChEBI" id="CHEBI:64076"/>
    </ligand>
</feature>
<dbReference type="STRING" id="1618436.UV59_C0012G0050"/>
<dbReference type="PANTHER" id="PTHR12592:SF0">
    <property type="entry name" value="ATP-DEPENDENT (S)-NAD(P)H-HYDRATE DEHYDRATASE"/>
    <property type="match status" value="1"/>
</dbReference>
<comment type="subunit">
    <text evidence="6">Homotetramer.</text>
</comment>
<dbReference type="EC" id="4.2.1.136" evidence="6"/>
<proteinExistence type="inferred from homology"/>
<dbReference type="InterPro" id="IPR017953">
    <property type="entry name" value="Carbohydrate_kinase_pred_CS"/>
</dbReference>
<gene>
    <name evidence="6" type="primary">nnrD</name>
    <name evidence="8" type="ORF">UV59_C0012G0050</name>
</gene>
<dbReference type="AlphaFoldDB" id="A0A0G1CHG4"/>
<dbReference type="PANTHER" id="PTHR12592">
    <property type="entry name" value="ATP-DEPENDENT (S)-NAD(P)H-HYDRATE DEHYDRATASE FAMILY MEMBER"/>
    <property type="match status" value="1"/>
</dbReference>
<dbReference type="Pfam" id="PF01256">
    <property type="entry name" value="Carb_kinase"/>
    <property type="match status" value="1"/>
</dbReference>
<comment type="catalytic activity">
    <reaction evidence="6">
        <text>(6S)-NADHX + ADP = AMP + phosphate + NADH + H(+)</text>
        <dbReference type="Rhea" id="RHEA:32223"/>
        <dbReference type="ChEBI" id="CHEBI:15378"/>
        <dbReference type="ChEBI" id="CHEBI:43474"/>
        <dbReference type="ChEBI" id="CHEBI:57945"/>
        <dbReference type="ChEBI" id="CHEBI:64074"/>
        <dbReference type="ChEBI" id="CHEBI:456215"/>
        <dbReference type="ChEBI" id="CHEBI:456216"/>
        <dbReference type="EC" id="4.2.1.136"/>
    </reaction>
</comment>
<dbReference type="GO" id="GO:0016301">
    <property type="term" value="F:kinase activity"/>
    <property type="evidence" value="ECO:0007669"/>
    <property type="project" value="UniProtKB-KW"/>
</dbReference>
<organism evidence="8 9">
    <name type="scientific">Candidatus Gottesmanbacteria bacterium GW2011_GWA1_43_11</name>
    <dbReference type="NCBI Taxonomy" id="1618436"/>
    <lineage>
        <taxon>Bacteria</taxon>
        <taxon>Candidatus Gottesmaniibacteriota</taxon>
    </lineage>
</organism>
<dbReference type="Proteomes" id="UP000034543">
    <property type="component" value="Unassembled WGS sequence"/>
</dbReference>
<dbReference type="GO" id="GO:0052855">
    <property type="term" value="F:ADP-dependent NAD(P)H-hydrate dehydratase activity"/>
    <property type="evidence" value="ECO:0007669"/>
    <property type="project" value="UniProtKB-UniRule"/>
</dbReference>
<evidence type="ECO:0000256" key="5">
    <source>
        <dbReference type="ARBA" id="ARBA00023239"/>
    </source>
</evidence>
<evidence type="ECO:0000256" key="3">
    <source>
        <dbReference type="ARBA" id="ARBA00022857"/>
    </source>
</evidence>
<dbReference type="CDD" id="cd01171">
    <property type="entry name" value="YXKO-related"/>
    <property type="match status" value="1"/>
</dbReference>
<dbReference type="GO" id="GO:0005524">
    <property type="term" value="F:ATP binding"/>
    <property type="evidence" value="ECO:0007669"/>
    <property type="project" value="UniProtKB-KW"/>
</dbReference>
<sequence>MHRPLELSKIILPQKFSHKGQNGRLLIIGGSHLFHAASLWSLTVASRIVDLVHYASVPENNRIVQDLKAEFRDGIIVPRTEIENYIEEDDCVLIGPGMVRANNVAIQQYNNITMNLEDIEKIEDGGQQTAVLTNYLLQKYPHKQWVIDAGALQMCDTILIPKNAILTPHRREFDQLKFKIKNSKLKMEIENLKLEDQVKRFALHYRCIALIKGEVDIISDGERVREIHGGNAGLTKGGTGDVLAGLIAALVCKNDPWVATVAGSYINKQAGDELYKKVGYFFNASDLADEIPKVMKKLLVYENA</sequence>
<keyword evidence="4 6" id="KW-0520">NAD</keyword>
<feature type="binding site" evidence="6">
    <location>
        <position position="97"/>
    </location>
    <ligand>
        <name>(6S)-NADPHX</name>
        <dbReference type="ChEBI" id="CHEBI:64076"/>
    </ligand>
</feature>
<dbReference type="InterPro" id="IPR029056">
    <property type="entry name" value="Ribokinase-like"/>
</dbReference>
<protein>
    <recommendedName>
        <fullName evidence="6">ADP-dependent (S)-NAD(P)H-hydrate dehydratase</fullName>
        <ecNumber evidence="6">4.2.1.136</ecNumber>
    </recommendedName>
    <alternativeName>
        <fullName evidence="6">ADP-dependent NAD(P)HX dehydratase</fullName>
    </alternativeName>
</protein>
<keyword evidence="5 6" id="KW-0456">Lyase</keyword>
<comment type="similarity">
    <text evidence="6">Belongs to the NnrD/CARKD family.</text>
</comment>
<dbReference type="SUPFAM" id="SSF53613">
    <property type="entry name" value="Ribokinase-like"/>
    <property type="match status" value="1"/>
</dbReference>
<feature type="domain" description="YjeF C-terminal" evidence="7">
    <location>
        <begin position="2"/>
        <end position="298"/>
    </location>
</feature>
<keyword evidence="8" id="KW-0808">Transferase</keyword>
<feature type="binding site" evidence="6">
    <location>
        <position position="241"/>
    </location>
    <ligand>
        <name>(6S)-NADPHX</name>
        <dbReference type="ChEBI" id="CHEBI:64076"/>
    </ligand>
</feature>
<evidence type="ECO:0000313" key="8">
    <source>
        <dbReference type="EMBL" id="KKS84957.1"/>
    </source>
</evidence>
<comment type="function">
    <text evidence="6">Catalyzes the dehydration of the S-form of NAD(P)HX at the expense of ADP, which is converted to AMP. Together with NAD(P)HX epimerase, which catalyzes the epimerization of the S- and R-forms, the enzyme allows the repair of both epimers of NAD(P)HX, a damaged form of NAD(P)H that is a result of enzymatic or heat-dependent hydration.</text>
</comment>
<keyword evidence="8" id="KW-0418">Kinase</keyword>
<dbReference type="HAMAP" id="MF_01965">
    <property type="entry name" value="NADHX_dehydratase"/>
    <property type="match status" value="1"/>
</dbReference>
<accession>A0A0G1CHG4</accession>
<evidence type="ECO:0000256" key="1">
    <source>
        <dbReference type="ARBA" id="ARBA00022741"/>
    </source>
</evidence>
<reference evidence="8 9" key="1">
    <citation type="journal article" date="2015" name="Nature">
        <title>rRNA introns, odd ribosomes, and small enigmatic genomes across a large radiation of phyla.</title>
        <authorList>
            <person name="Brown C.T."/>
            <person name="Hug L.A."/>
            <person name="Thomas B.C."/>
            <person name="Sharon I."/>
            <person name="Castelle C.J."/>
            <person name="Singh A."/>
            <person name="Wilkins M.J."/>
            <person name="Williams K.H."/>
            <person name="Banfield J.F."/>
        </authorList>
    </citation>
    <scope>NUCLEOTIDE SEQUENCE [LARGE SCALE GENOMIC DNA]</scope>
</reference>
<dbReference type="Gene3D" id="3.40.1190.20">
    <property type="match status" value="1"/>
</dbReference>
<dbReference type="NCBIfam" id="TIGR00196">
    <property type="entry name" value="yjeF_cterm"/>
    <property type="match status" value="1"/>
</dbReference>
<comment type="caution">
    <text evidence="8">The sequence shown here is derived from an EMBL/GenBank/DDBJ whole genome shotgun (WGS) entry which is preliminary data.</text>
</comment>
<keyword evidence="3 6" id="KW-0521">NADP</keyword>
<evidence type="ECO:0000256" key="4">
    <source>
        <dbReference type="ARBA" id="ARBA00023027"/>
    </source>
</evidence>
<evidence type="ECO:0000313" key="9">
    <source>
        <dbReference type="Proteomes" id="UP000034543"/>
    </source>
</evidence>
<dbReference type="GO" id="GO:0046496">
    <property type="term" value="P:nicotinamide nucleotide metabolic process"/>
    <property type="evidence" value="ECO:0007669"/>
    <property type="project" value="UniProtKB-UniRule"/>
</dbReference>
<dbReference type="PROSITE" id="PS51383">
    <property type="entry name" value="YJEF_C_3"/>
    <property type="match status" value="1"/>
</dbReference>
<feature type="binding site" evidence="6">
    <location>
        <position position="240"/>
    </location>
    <ligand>
        <name>AMP</name>
        <dbReference type="ChEBI" id="CHEBI:456215"/>
    </ligand>
</feature>
<comment type="caution">
    <text evidence="6">Lacks conserved residue(s) required for the propagation of feature annotation.</text>
</comment>
<comment type="catalytic activity">
    <reaction evidence="6">
        <text>(6S)-NADPHX + ADP = AMP + phosphate + NADPH + H(+)</text>
        <dbReference type="Rhea" id="RHEA:32235"/>
        <dbReference type="ChEBI" id="CHEBI:15378"/>
        <dbReference type="ChEBI" id="CHEBI:43474"/>
        <dbReference type="ChEBI" id="CHEBI:57783"/>
        <dbReference type="ChEBI" id="CHEBI:64076"/>
        <dbReference type="ChEBI" id="CHEBI:456215"/>
        <dbReference type="ChEBI" id="CHEBI:456216"/>
        <dbReference type="EC" id="4.2.1.136"/>
    </reaction>
</comment>
<dbReference type="InterPro" id="IPR000631">
    <property type="entry name" value="CARKD"/>
</dbReference>
<dbReference type="PATRIC" id="fig|1618436.3.peg.686"/>
<evidence type="ECO:0000259" key="7">
    <source>
        <dbReference type="PROSITE" id="PS51383"/>
    </source>
</evidence>
<name>A0A0G1CHG4_9BACT</name>
<dbReference type="EMBL" id="LCFB01000012">
    <property type="protein sequence ID" value="KKS84957.1"/>
    <property type="molecule type" value="Genomic_DNA"/>
</dbReference>
<comment type="cofactor">
    <cofactor evidence="6">
        <name>Mg(2+)</name>
        <dbReference type="ChEBI" id="CHEBI:18420"/>
    </cofactor>
</comment>
<keyword evidence="2 6" id="KW-0067">ATP-binding</keyword>
<dbReference type="GO" id="GO:0110051">
    <property type="term" value="P:metabolite repair"/>
    <property type="evidence" value="ECO:0007669"/>
    <property type="project" value="TreeGrafter"/>
</dbReference>
<dbReference type="PROSITE" id="PS01050">
    <property type="entry name" value="YJEF_C_2"/>
    <property type="match status" value="1"/>
</dbReference>
<keyword evidence="1 6" id="KW-0547">Nucleotide-binding</keyword>
<feature type="binding site" evidence="6">
    <location>
        <position position="37"/>
    </location>
    <ligand>
        <name>(6S)-NADPHX</name>
        <dbReference type="ChEBI" id="CHEBI:64076"/>
    </ligand>
</feature>